<name>A0A6A7G920_9CRUS</name>
<dbReference type="SMART" id="SM00987">
    <property type="entry name" value="UreE_C"/>
    <property type="match status" value="1"/>
</dbReference>
<evidence type="ECO:0000256" key="1">
    <source>
        <dbReference type="ARBA" id="ARBA00022485"/>
    </source>
</evidence>
<keyword evidence="7" id="KW-0234">DNA repair</keyword>
<keyword evidence="3" id="KW-0227">DNA damage</keyword>
<evidence type="ECO:0000256" key="4">
    <source>
        <dbReference type="ARBA" id="ARBA00022801"/>
    </source>
</evidence>
<dbReference type="GO" id="GO:0051539">
    <property type="term" value="F:4 iron, 4 sulfur cluster binding"/>
    <property type="evidence" value="ECO:0007669"/>
    <property type="project" value="UniProtKB-KW"/>
</dbReference>
<evidence type="ECO:0000256" key="7">
    <source>
        <dbReference type="ARBA" id="ARBA00023204"/>
    </source>
</evidence>
<evidence type="ECO:0000313" key="9">
    <source>
        <dbReference type="EMBL" id="LAC27748.1"/>
    </source>
</evidence>
<keyword evidence="2" id="KW-0479">Metal-binding</keyword>
<dbReference type="InterPro" id="IPR051536">
    <property type="entry name" value="UDG_Type-4/5"/>
</dbReference>
<dbReference type="Gene3D" id="3.40.470.10">
    <property type="entry name" value="Uracil-DNA glycosylase-like domain"/>
    <property type="match status" value="1"/>
</dbReference>
<reference evidence="9" key="1">
    <citation type="submission" date="2017-11" db="EMBL/GenBank/DDBJ databases">
        <title>The sensing device of the deep-sea amphipod.</title>
        <authorList>
            <person name="Kobayashi H."/>
            <person name="Nagahama T."/>
            <person name="Arai W."/>
            <person name="Sasagawa Y."/>
            <person name="Umeda M."/>
            <person name="Hayashi T."/>
            <person name="Nikaido I."/>
            <person name="Watanabe H."/>
            <person name="Oguri K."/>
            <person name="Kitazato H."/>
            <person name="Fujioka K."/>
            <person name="Kido Y."/>
            <person name="Takami H."/>
        </authorList>
    </citation>
    <scope>NUCLEOTIDE SEQUENCE</scope>
    <source>
        <tissue evidence="9">Whole body</tissue>
    </source>
</reference>
<dbReference type="GO" id="GO:0046872">
    <property type="term" value="F:metal ion binding"/>
    <property type="evidence" value="ECO:0007669"/>
    <property type="project" value="UniProtKB-KW"/>
</dbReference>
<dbReference type="PANTHER" id="PTHR33693">
    <property type="entry name" value="TYPE-5 URACIL-DNA GLYCOSYLASE"/>
    <property type="match status" value="1"/>
</dbReference>
<keyword evidence="1" id="KW-0004">4Fe-4S</keyword>
<organism evidence="9">
    <name type="scientific">Hirondellea gigas</name>
    <dbReference type="NCBI Taxonomy" id="1518452"/>
    <lineage>
        <taxon>Eukaryota</taxon>
        <taxon>Metazoa</taxon>
        <taxon>Ecdysozoa</taxon>
        <taxon>Arthropoda</taxon>
        <taxon>Crustacea</taxon>
        <taxon>Multicrustacea</taxon>
        <taxon>Malacostraca</taxon>
        <taxon>Eumalacostraca</taxon>
        <taxon>Peracarida</taxon>
        <taxon>Amphipoda</taxon>
        <taxon>Amphilochidea</taxon>
        <taxon>Lysianassida</taxon>
        <taxon>Lysianassidira</taxon>
        <taxon>Lysianassoidea</taxon>
        <taxon>Lysianassidae</taxon>
        <taxon>Hirondellea</taxon>
    </lineage>
</organism>
<protein>
    <submittedName>
        <fullName evidence="9">DNA polymerase</fullName>
    </submittedName>
</protein>
<dbReference type="GO" id="GO:0097506">
    <property type="term" value="F:deaminated base DNA N-glycosylase activity"/>
    <property type="evidence" value="ECO:0007669"/>
    <property type="project" value="UniProtKB-ARBA"/>
</dbReference>
<dbReference type="InterPro" id="IPR036895">
    <property type="entry name" value="Uracil-DNA_glycosylase-like_sf"/>
</dbReference>
<dbReference type="EMBL" id="IACT01008636">
    <property type="protein sequence ID" value="LAC27748.1"/>
    <property type="molecule type" value="mRNA"/>
</dbReference>
<dbReference type="GO" id="GO:0006281">
    <property type="term" value="P:DNA repair"/>
    <property type="evidence" value="ECO:0007669"/>
    <property type="project" value="UniProtKB-KW"/>
</dbReference>
<dbReference type="SMART" id="SM00986">
    <property type="entry name" value="UDG"/>
    <property type="match status" value="1"/>
</dbReference>
<accession>A0A6A7G920</accession>
<sequence>MKIDNLWEELNFEINTCKILKKKEKDNKVLLGGGNKEADLLIVGDDPHLFEDENLRVAPNSSGTFFKNLYELVELSSENFYLTNIVKCNLKLKDLSEDEKKIYADVLDMQIALLNPKLIVTLGQETSRFLLRDQSLKISEIHGKTYNWDGGIKIIPIYDPNFLIRNTNKKKGSPKWLTWKDMENIKKSMINL</sequence>
<dbReference type="CDD" id="cd10030">
    <property type="entry name" value="UDG-F4_TTUDGA_SPO1dp_like"/>
    <property type="match status" value="1"/>
</dbReference>
<dbReference type="PANTHER" id="PTHR33693:SF1">
    <property type="entry name" value="TYPE-4 URACIL-DNA GLYCOSYLASE"/>
    <property type="match status" value="1"/>
</dbReference>
<proteinExistence type="evidence at transcript level"/>
<keyword evidence="5" id="KW-0408">Iron</keyword>
<dbReference type="SUPFAM" id="SSF52141">
    <property type="entry name" value="Uracil-DNA glycosylase-like"/>
    <property type="match status" value="1"/>
</dbReference>
<evidence type="ECO:0000256" key="3">
    <source>
        <dbReference type="ARBA" id="ARBA00022763"/>
    </source>
</evidence>
<evidence type="ECO:0000259" key="8">
    <source>
        <dbReference type="SMART" id="SM00986"/>
    </source>
</evidence>
<feature type="domain" description="Uracil-DNA glycosylase-like" evidence="8">
    <location>
        <begin position="31"/>
        <end position="183"/>
    </location>
</feature>
<evidence type="ECO:0000256" key="2">
    <source>
        <dbReference type="ARBA" id="ARBA00022723"/>
    </source>
</evidence>
<dbReference type="AlphaFoldDB" id="A0A6A7G920"/>
<evidence type="ECO:0000256" key="6">
    <source>
        <dbReference type="ARBA" id="ARBA00023014"/>
    </source>
</evidence>
<keyword evidence="4" id="KW-0378">Hydrolase</keyword>
<dbReference type="InterPro" id="IPR005122">
    <property type="entry name" value="Uracil-DNA_glycosylase-like"/>
</dbReference>
<keyword evidence="6" id="KW-0411">Iron-sulfur</keyword>
<evidence type="ECO:0000256" key="5">
    <source>
        <dbReference type="ARBA" id="ARBA00023004"/>
    </source>
</evidence>
<dbReference type="Pfam" id="PF03167">
    <property type="entry name" value="UDG"/>
    <property type="match status" value="1"/>
</dbReference>